<proteinExistence type="predicted"/>
<dbReference type="Proteomes" id="UP001056120">
    <property type="component" value="Linkage Group LG10"/>
</dbReference>
<protein>
    <submittedName>
        <fullName evidence="1">Uncharacterized protein</fullName>
    </submittedName>
</protein>
<reference evidence="1 2" key="2">
    <citation type="journal article" date="2022" name="Mol. Ecol. Resour.">
        <title>The genomes of chicory, endive, great burdock and yacon provide insights into Asteraceae paleo-polyploidization history and plant inulin production.</title>
        <authorList>
            <person name="Fan W."/>
            <person name="Wang S."/>
            <person name="Wang H."/>
            <person name="Wang A."/>
            <person name="Jiang F."/>
            <person name="Liu H."/>
            <person name="Zhao H."/>
            <person name="Xu D."/>
            <person name="Zhang Y."/>
        </authorList>
    </citation>
    <scope>NUCLEOTIDE SEQUENCE [LARGE SCALE GENOMIC DNA]</scope>
    <source>
        <strain evidence="2">cv. Yunnan</strain>
        <tissue evidence="1">Leaves</tissue>
    </source>
</reference>
<accession>A0ACB9HY61</accession>
<evidence type="ECO:0000313" key="1">
    <source>
        <dbReference type="EMBL" id="KAI3800268.1"/>
    </source>
</evidence>
<name>A0ACB9HY61_9ASTR</name>
<reference evidence="2" key="1">
    <citation type="journal article" date="2022" name="Mol. Ecol. Resour.">
        <title>The genomes of chicory, endive, great burdock and yacon provide insights into Asteraceae palaeo-polyploidization history and plant inulin production.</title>
        <authorList>
            <person name="Fan W."/>
            <person name="Wang S."/>
            <person name="Wang H."/>
            <person name="Wang A."/>
            <person name="Jiang F."/>
            <person name="Liu H."/>
            <person name="Zhao H."/>
            <person name="Xu D."/>
            <person name="Zhang Y."/>
        </authorList>
    </citation>
    <scope>NUCLEOTIDE SEQUENCE [LARGE SCALE GENOMIC DNA]</scope>
    <source>
        <strain evidence="2">cv. Yunnan</strain>
    </source>
</reference>
<organism evidence="1 2">
    <name type="scientific">Smallanthus sonchifolius</name>
    <dbReference type="NCBI Taxonomy" id="185202"/>
    <lineage>
        <taxon>Eukaryota</taxon>
        <taxon>Viridiplantae</taxon>
        <taxon>Streptophyta</taxon>
        <taxon>Embryophyta</taxon>
        <taxon>Tracheophyta</taxon>
        <taxon>Spermatophyta</taxon>
        <taxon>Magnoliopsida</taxon>
        <taxon>eudicotyledons</taxon>
        <taxon>Gunneridae</taxon>
        <taxon>Pentapetalae</taxon>
        <taxon>asterids</taxon>
        <taxon>campanulids</taxon>
        <taxon>Asterales</taxon>
        <taxon>Asteraceae</taxon>
        <taxon>Asteroideae</taxon>
        <taxon>Heliantheae alliance</taxon>
        <taxon>Millerieae</taxon>
        <taxon>Smallanthus</taxon>
    </lineage>
</organism>
<comment type="caution">
    <text evidence="1">The sequence shown here is derived from an EMBL/GenBank/DDBJ whole genome shotgun (WGS) entry which is preliminary data.</text>
</comment>
<keyword evidence="2" id="KW-1185">Reference proteome</keyword>
<gene>
    <name evidence="1" type="ORF">L1987_28355</name>
</gene>
<sequence length="99" mass="11072">MGLLSTKHAAASTPVLLALPVMTIGFHIYCKGRFEPAFIRYPLQEAMNKDTLDRVKEPMNLKGYLHNAYAHPVFKDEGSYEDGVVIIPTKRHSHPGPKP</sequence>
<dbReference type="EMBL" id="CM042027">
    <property type="protein sequence ID" value="KAI3800268.1"/>
    <property type="molecule type" value="Genomic_DNA"/>
</dbReference>
<evidence type="ECO:0000313" key="2">
    <source>
        <dbReference type="Proteomes" id="UP001056120"/>
    </source>
</evidence>